<reference evidence="3" key="1">
    <citation type="submission" date="2016-02" db="EMBL/GenBank/DDBJ databases">
        <authorList>
            <person name="Holder M.E."/>
            <person name="Ajami N.J."/>
            <person name="Petrosino J.F."/>
        </authorList>
    </citation>
    <scope>NUCLEOTIDE SEQUENCE [LARGE SCALE GENOMIC DNA]</scope>
    <source>
        <strain evidence="3">CCUG 36733</strain>
    </source>
</reference>
<protein>
    <submittedName>
        <fullName evidence="2">Uncharacterized protein</fullName>
    </submittedName>
</protein>
<keyword evidence="1" id="KW-1133">Transmembrane helix</keyword>
<dbReference type="STRING" id="111015.AXF14_02645"/>
<feature type="transmembrane region" description="Helical" evidence="1">
    <location>
        <begin position="113"/>
        <end position="132"/>
    </location>
</feature>
<feature type="transmembrane region" description="Helical" evidence="1">
    <location>
        <begin position="15"/>
        <end position="37"/>
    </location>
</feature>
<feature type="transmembrane region" description="Helical" evidence="1">
    <location>
        <begin position="164"/>
        <end position="182"/>
    </location>
</feature>
<dbReference type="RefSeq" id="WP_067940607.1">
    <property type="nucleotide sequence ID" value="NZ_CP014228.1"/>
</dbReference>
<evidence type="ECO:0000313" key="3">
    <source>
        <dbReference type="Proteomes" id="UP000065220"/>
    </source>
</evidence>
<gene>
    <name evidence="2" type="ORF">AXF14_02645</name>
</gene>
<dbReference type="Proteomes" id="UP000065220">
    <property type="component" value="Chromosome"/>
</dbReference>
<dbReference type="EMBL" id="CP014228">
    <property type="protein sequence ID" value="AMD86699.1"/>
    <property type="molecule type" value="Genomic_DNA"/>
</dbReference>
<feature type="transmembrane region" description="Helical" evidence="1">
    <location>
        <begin position="49"/>
        <end position="72"/>
    </location>
</feature>
<keyword evidence="1" id="KW-0812">Transmembrane</keyword>
<sequence>MIGDVNELLRLSSDAAAHLPLIGTATLAVVLTGGAVLGHLRRNAAERAVAVALALVLPVLGVLAVGAGLVAAHARAAGAVVAGASRSSDGAAVVPLASRLGVVGSSAWSPQGVPVLVLAAAAAGACIGLLIVTARNREQEIHDARAHRLAAAPAEGLRGWGLRVALVAGTALLVAGMIGLFAHDVLGAPTTWSGLLGSL</sequence>
<dbReference type="AlphaFoldDB" id="A0A0X8JDQ8"/>
<proteinExistence type="predicted"/>
<dbReference type="KEGG" id="ard:AXF14_02645"/>
<evidence type="ECO:0000256" key="1">
    <source>
        <dbReference type="SAM" id="Phobius"/>
    </source>
</evidence>
<accession>A0A0X8JDQ8</accession>
<name>A0A0X8JDQ8_ACTRD</name>
<organism evidence="2 3">
    <name type="scientific">Actinomyces radicidentis</name>
    <dbReference type="NCBI Taxonomy" id="111015"/>
    <lineage>
        <taxon>Bacteria</taxon>
        <taxon>Bacillati</taxon>
        <taxon>Actinomycetota</taxon>
        <taxon>Actinomycetes</taxon>
        <taxon>Actinomycetales</taxon>
        <taxon>Actinomycetaceae</taxon>
        <taxon>Actinomyces</taxon>
    </lineage>
</organism>
<keyword evidence="3" id="KW-1185">Reference proteome</keyword>
<evidence type="ECO:0000313" key="2">
    <source>
        <dbReference type="EMBL" id="AMD86699.1"/>
    </source>
</evidence>
<keyword evidence="1" id="KW-0472">Membrane</keyword>